<evidence type="ECO:0000256" key="4">
    <source>
        <dbReference type="ARBA" id="ARBA00022989"/>
    </source>
</evidence>
<reference evidence="8 9" key="1">
    <citation type="journal article" date="2022" name="Gigascience">
        <title>A chromosome-level genome assembly and annotation of the desert horned lizard, Phrynosoma platyrhinos, provides insight into chromosomal rearrangements among reptiles.</title>
        <authorList>
            <person name="Koochekian N."/>
            <person name="Ascanio A."/>
            <person name="Farleigh K."/>
            <person name="Card D.C."/>
            <person name="Schield D.R."/>
            <person name="Castoe T.A."/>
            <person name="Jezkova T."/>
        </authorList>
    </citation>
    <scope>NUCLEOTIDE SEQUENCE [LARGE SCALE GENOMIC DNA]</scope>
    <source>
        <strain evidence="8">NK-2021</strain>
    </source>
</reference>
<dbReference type="SUPFAM" id="SSF103473">
    <property type="entry name" value="MFS general substrate transporter"/>
    <property type="match status" value="1"/>
</dbReference>
<comment type="caution">
    <text evidence="8">The sequence shown here is derived from an EMBL/GenBank/DDBJ whole genome shotgun (WGS) entry which is preliminary data.</text>
</comment>
<protein>
    <submittedName>
        <fullName evidence="8">Uncharacterized protein</fullName>
    </submittedName>
</protein>
<proteinExistence type="predicted"/>
<evidence type="ECO:0000256" key="2">
    <source>
        <dbReference type="ARBA" id="ARBA00022475"/>
    </source>
</evidence>
<evidence type="ECO:0000256" key="5">
    <source>
        <dbReference type="ARBA" id="ARBA00023136"/>
    </source>
</evidence>
<dbReference type="InterPro" id="IPR036259">
    <property type="entry name" value="MFS_trans_sf"/>
</dbReference>
<evidence type="ECO:0000256" key="3">
    <source>
        <dbReference type="ARBA" id="ARBA00022692"/>
    </source>
</evidence>
<sequence length="332" mass="37348">MFGNLRSTFISLMIGSYASSAVTFPGIKLIYDSGVSFITIMLVWAGLACLIFLNCLINWPRESFPAPEETSYTMYHNIYLFFLFVGPIPFRRSVCSPIFLWSLLTMGMTQLRIIFYMAAMNKMLEFQVTGGKDPVSEELKNKAEETVSFYSSIFGVMQLLCLLTCPFIGYVMDWRIKDCVDSPGNTDHAGPTRTEVKGKPPKVRYRKIQKLTNAIRAFVITNLLLVGYPSNHFGTLTGLQSLISAVFALLQQPLFMAMVGPMHGDPFWVNLALLILSFVGFLLPCYLFYYRHRLLREQAVKDRISNQPSGAHMKLQDGTATNGLLSNDATTI</sequence>
<accession>A0ABQ7SUM7</accession>
<feature type="transmembrane region" description="Helical" evidence="7">
    <location>
        <begin position="6"/>
        <end position="27"/>
    </location>
</feature>
<evidence type="ECO:0000256" key="1">
    <source>
        <dbReference type="ARBA" id="ARBA00004651"/>
    </source>
</evidence>
<dbReference type="PANTHER" id="PTHR20766:SF0">
    <property type="entry name" value="LARGE NEUTRAL AMINO ACIDS TRANSPORTER SMALL SUBUNIT 3"/>
    <property type="match status" value="1"/>
</dbReference>
<feature type="transmembrane region" description="Helical" evidence="7">
    <location>
        <begin position="34"/>
        <end position="53"/>
    </location>
</feature>
<evidence type="ECO:0000313" key="9">
    <source>
        <dbReference type="Proteomes" id="UP000826234"/>
    </source>
</evidence>
<gene>
    <name evidence="8" type="ORF">JD844_022172</name>
</gene>
<keyword evidence="2" id="KW-1003">Cell membrane</keyword>
<keyword evidence="5 7" id="KW-0472">Membrane</keyword>
<feature type="transmembrane region" description="Helical" evidence="7">
    <location>
        <begin position="267"/>
        <end position="289"/>
    </location>
</feature>
<keyword evidence="6" id="KW-0325">Glycoprotein</keyword>
<evidence type="ECO:0000256" key="7">
    <source>
        <dbReference type="SAM" id="Phobius"/>
    </source>
</evidence>
<comment type="subcellular location">
    <subcellularLocation>
        <location evidence="1">Cell membrane</location>
        <topology evidence="1">Multi-pass membrane protein</topology>
    </subcellularLocation>
</comment>
<evidence type="ECO:0000256" key="6">
    <source>
        <dbReference type="ARBA" id="ARBA00023180"/>
    </source>
</evidence>
<dbReference type="PANTHER" id="PTHR20766">
    <property type="entry name" value="LARGE NEUTRAL AMINO ACIDS TRANSPORTER SMALL SUBUNIT 4-LIKE ISOFORM X1"/>
    <property type="match status" value="1"/>
</dbReference>
<name>A0ABQ7SUM7_PHRPL</name>
<feature type="transmembrane region" description="Helical" evidence="7">
    <location>
        <begin position="149"/>
        <end position="172"/>
    </location>
</feature>
<feature type="transmembrane region" description="Helical" evidence="7">
    <location>
        <begin position="98"/>
        <end position="119"/>
    </location>
</feature>
<keyword evidence="3 7" id="KW-0812">Transmembrane</keyword>
<organism evidence="8 9">
    <name type="scientific">Phrynosoma platyrhinos</name>
    <name type="common">Desert horned lizard</name>
    <dbReference type="NCBI Taxonomy" id="52577"/>
    <lineage>
        <taxon>Eukaryota</taxon>
        <taxon>Metazoa</taxon>
        <taxon>Chordata</taxon>
        <taxon>Craniata</taxon>
        <taxon>Vertebrata</taxon>
        <taxon>Euteleostomi</taxon>
        <taxon>Lepidosauria</taxon>
        <taxon>Squamata</taxon>
        <taxon>Bifurcata</taxon>
        <taxon>Unidentata</taxon>
        <taxon>Episquamata</taxon>
        <taxon>Toxicofera</taxon>
        <taxon>Iguania</taxon>
        <taxon>Phrynosomatidae</taxon>
        <taxon>Phrynosomatinae</taxon>
        <taxon>Phrynosoma</taxon>
    </lineage>
</organism>
<dbReference type="EMBL" id="JAIPUX010003289">
    <property type="protein sequence ID" value="KAH0621132.1"/>
    <property type="molecule type" value="Genomic_DNA"/>
</dbReference>
<feature type="transmembrane region" description="Helical" evidence="7">
    <location>
        <begin position="211"/>
        <end position="228"/>
    </location>
</feature>
<keyword evidence="9" id="KW-1185">Reference proteome</keyword>
<evidence type="ECO:0000313" key="8">
    <source>
        <dbReference type="EMBL" id="KAH0621132.1"/>
    </source>
</evidence>
<feature type="transmembrane region" description="Helical" evidence="7">
    <location>
        <begin position="73"/>
        <end position="91"/>
    </location>
</feature>
<keyword evidence="4 7" id="KW-1133">Transmembrane helix</keyword>
<dbReference type="Proteomes" id="UP000826234">
    <property type="component" value="Unassembled WGS sequence"/>
</dbReference>